<keyword evidence="6" id="KW-0175">Coiled coil</keyword>
<evidence type="ECO:0000256" key="10">
    <source>
        <dbReference type="RuleBase" id="RU364128"/>
    </source>
</evidence>
<comment type="function">
    <text evidence="9">Required for the maintenance of the structure of the mitochondrial inner membrane. Involved in mitochondrial morphology. Causes growth arrest when highly overexpressed.</text>
</comment>
<proteinExistence type="inferred from homology"/>
<dbReference type="InterPro" id="IPR008839">
    <property type="entry name" value="MDM33_fungi"/>
</dbReference>
<dbReference type="Proteomes" id="UP000245768">
    <property type="component" value="Unassembled WGS sequence"/>
</dbReference>
<dbReference type="GO" id="GO:0007007">
    <property type="term" value="P:inner mitochondrial membrane organization"/>
    <property type="evidence" value="ECO:0007669"/>
    <property type="project" value="TreeGrafter"/>
</dbReference>
<comment type="subunit">
    <text evidence="10">Homooligomer.</text>
</comment>
<keyword evidence="7 10" id="KW-0496">Mitochondrion</keyword>
<feature type="region of interest" description="Disordered" evidence="11">
    <location>
        <begin position="36"/>
        <end position="82"/>
    </location>
</feature>
<evidence type="ECO:0000256" key="6">
    <source>
        <dbReference type="ARBA" id="ARBA00023054"/>
    </source>
</evidence>
<evidence type="ECO:0000256" key="9">
    <source>
        <dbReference type="ARBA" id="ARBA00024807"/>
    </source>
</evidence>
<evidence type="ECO:0000256" key="2">
    <source>
        <dbReference type="ARBA" id="ARBA00022692"/>
    </source>
</evidence>
<comment type="similarity">
    <text evidence="1 10">Belongs to the SHE9 family.</text>
</comment>
<evidence type="ECO:0000256" key="1">
    <source>
        <dbReference type="ARBA" id="ARBA00007472"/>
    </source>
</evidence>
<dbReference type="Pfam" id="PF05546">
    <property type="entry name" value="She9_MDM33"/>
    <property type="match status" value="1"/>
</dbReference>
<dbReference type="GeneID" id="37046755"/>
<accession>A0A316YR19</accession>
<dbReference type="PANTHER" id="PTHR31961:SF3">
    <property type="entry name" value="SENSITIVE TO HIGH EXPRESSION PROTEIN 9, MITOCHONDRIAL"/>
    <property type="match status" value="1"/>
</dbReference>
<feature type="region of interest" description="Disordered" evidence="11">
    <location>
        <begin position="339"/>
        <end position="392"/>
    </location>
</feature>
<evidence type="ECO:0000256" key="5">
    <source>
        <dbReference type="ARBA" id="ARBA00022989"/>
    </source>
</evidence>
<keyword evidence="4 10" id="KW-0809">Transit peptide</keyword>
<feature type="compositionally biased region" description="Pro residues" evidence="11">
    <location>
        <begin position="372"/>
        <end position="381"/>
    </location>
</feature>
<dbReference type="RefSeq" id="XP_025379025.1">
    <property type="nucleotide sequence ID" value="XM_025524839.1"/>
</dbReference>
<dbReference type="EMBL" id="KZ819635">
    <property type="protein sequence ID" value="PWN91827.1"/>
    <property type="molecule type" value="Genomic_DNA"/>
</dbReference>
<dbReference type="AlphaFoldDB" id="A0A316YR19"/>
<dbReference type="InParanoid" id="A0A316YR19"/>
<evidence type="ECO:0000256" key="3">
    <source>
        <dbReference type="ARBA" id="ARBA00022792"/>
    </source>
</evidence>
<keyword evidence="8 10" id="KW-0472">Membrane</keyword>
<evidence type="ECO:0000256" key="8">
    <source>
        <dbReference type="ARBA" id="ARBA00023136"/>
    </source>
</evidence>
<dbReference type="GO" id="GO:0005743">
    <property type="term" value="C:mitochondrial inner membrane"/>
    <property type="evidence" value="ECO:0007669"/>
    <property type="project" value="UniProtKB-SubCell"/>
</dbReference>
<evidence type="ECO:0000313" key="12">
    <source>
        <dbReference type="EMBL" id="PWN91827.1"/>
    </source>
</evidence>
<evidence type="ECO:0000313" key="13">
    <source>
        <dbReference type="Proteomes" id="UP000245768"/>
    </source>
</evidence>
<feature type="transmembrane region" description="Helical" evidence="10">
    <location>
        <begin position="392"/>
        <end position="413"/>
    </location>
</feature>
<evidence type="ECO:0000256" key="4">
    <source>
        <dbReference type="ARBA" id="ARBA00022946"/>
    </source>
</evidence>
<keyword evidence="5 10" id="KW-1133">Transmembrane helix</keyword>
<keyword evidence="2 10" id="KW-0812">Transmembrane</keyword>
<reference evidence="12 13" key="1">
    <citation type="journal article" date="2018" name="Mol. Biol. Evol.">
        <title>Broad Genomic Sampling Reveals a Smut Pathogenic Ancestry of the Fungal Clade Ustilaginomycotina.</title>
        <authorList>
            <person name="Kijpornyongpan T."/>
            <person name="Mondo S.J."/>
            <person name="Barry K."/>
            <person name="Sandor L."/>
            <person name="Lee J."/>
            <person name="Lipzen A."/>
            <person name="Pangilinan J."/>
            <person name="LaButti K."/>
            <person name="Hainaut M."/>
            <person name="Henrissat B."/>
            <person name="Grigoriev I.V."/>
            <person name="Spatafora J.W."/>
            <person name="Aime M.C."/>
        </authorList>
    </citation>
    <scope>NUCLEOTIDE SEQUENCE [LARGE SCALE GENOMIC DNA]</scope>
    <source>
        <strain evidence="12 13">MCA 4198</strain>
    </source>
</reference>
<dbReference type="FunCoup" id="A0A316YR19">
    <property type="interactions" value="61"/>
</dbReference>
<sequence>MTMTMRTRSLPLHSIGTASAPLPRVAVRPLASQFRLASSSFSSSTSPPTSSSSSSSSTPASSPPPSSPLSGGGPQPDAKDSKENSFAFLEQLQRAFRERKAGNGNSSSTLQLTPALRQKLTDASQRWNVLSGYDEVLRKTLLVDEAEAQLKEIRTRQKEVRQAYVDAVARRSASQRRINDLLQRKSAWTDEDLSAYTALLRAEHGEGRAESEAQAAYDGVEREVGRSWDAVQRTTLERYHAEQVWRDRVREASTYGSIVVAVVNVVVFVAAILFVEPLKRKRLARTFEERLVKVEEDHTALVQGLVQDLASDMGTKVQGIDERLGVLLQRAGVALPNNEEGIRAGASPDESSSATTQPLPPSTSTPATSPSTSPPPPPPSPERSQTHRKDMALAGGLGFALGAGILAAMGAVWS</sequence>
<protein>
    <recommendedName>
        <fullName evidence="10">Sensitive to high expression protein 9, mitochondrial</fullName>
    </recommendedName>
</protein>
<organism evidence="12 13">
    <name type="scientific">Acaromyces ingoldii</name>
    <dbReference type="NCBI Taxonomy" id="215250"/>
    <lineage>
        <taxon>Eukaryota</taxon>
        <taxon>Fungi</taxon>
        <taxon>Dikarya</taxon>
        <taxon>Basidiomycota</taxon>
        <taxon>Ustilaginomycotina</taxon>
        <taxon>Exobasidiomycetes</taxon>
        <taxon>Exobasidiales</taxon>
        <taxon>Cryptobasidiaceae</taxon>
        <taxon>Acaromyces</taxon>
    </lineage>
</organism>
<gene>
    <name evidence="12" type="ORF">FA10DRAFT_300405</name>
</gene>
<dbReference type="OrthoDB" id="5595506at2759"/>
<feature type="compositionally biased region" description="Low complexity" evidence="11">
    <location>
        <begin position="38"/>
        <end position="60"/>
    </location>
</feature>
<dbReference type="PANTHER" id="PTHR31961">
    <property type="entry name" value="SENSITIVE TO HIGH EXPRESSION PROTEIN 9, MITOCHONDRIAL"/>
    <property type="match status" value="1"/>
</dbReference>
<evidence type="ECO:0000256" key="11">
    <source>
        <dbReference type="SAM" id="MobiDB-lite"/>
    </source>
</evidence>
<feature type="transmembrane region" description="Helical" evidence="10">
    <location>
        <begin position="255"/>
        <end position="275"/>
    </location>
</feature>
<evidence type="ECO:0000256" key="7">
    <source>
        <dbReference type="ARBA" id="ARBA00023128"/>
    </source>
</evidence>
<keyword evidence="13" id="KW-1185">Reference proteome</keyword>
<comment type="subcellular location">
    <subcellularLocation>
        <location evidence="10">Mitochondrion inner membrane</location>
        <topology evidence="10">Multi-pass membrane protein</topology>
    </subcellularLocation>
</comment>
<name>A0A316YR19_9BASI</name>
<keyword evidence="3 10" id="KW-0999">Mitochondrion inner membrane</keyword>